<gene>
    <name evidence="1" type="primary">107368193</name>
</gene>
<dbReference type="Proteomes" id="UP000015104">
    <property type="component" value="Unassembled WGS sequence"/>
</dbReference>
<reference evidence="1" key="2">
    <citation type="submission" date="2015-06" db="UniProtKB">
        <authorList>
            <consortium name="EnsemblMetazoa"/>
        </authorList>
    </citation>
    <scope>IDENTIFICATION</scope>
</reference>
<reference evidence="2" key="1">
    <citation type="submission" date="2011-08" db="EMBL/GenBank/DDBJ databases">
        <authorList>
            <person name="Rombauts S."/>
        </authorList>
    </citation>
    <scope>NUCLEOTIDE SEQUENCE</scope>
    <source>
        <strain evidence="2">London</strain>
    </source>
</reference>
<keyword evidence="2" id="KW-1185">Reference proteome</keyword>
<evidence type="ECO:0000313" key="2">
    <source>
        <dbReference type="Proteomes" id="UP000015104"/>
    </source>
</evidence>
<dbReference type="HOGENOM" id="CLU_071407_0_0_1"/>
<accession>T1KY45</accession>
<organism evidence="1 2">
    <name type="scientific">Tetranychus urticae</name>
    <name type="common">Two-spotted spider mite</name>
    <dbReference type="NCBI Taxonomy" id="32264"/>
    <lineage>
        <taxon>Eukaryota</taxon>
        <taxon>Metazoa</taxon>
        <taxon>Ecdysozoa</taxon>
        <taxon>Arthropoda</taxon>
        <taxon>Chelicerata</taxon>
        <taxon>Arachnida</taxon>
        <taxon>Acari</taxon>
        <taxon>Acariformes</taxon>
        <taxon>Trombidiformes</taxon>
        <taxon>Prostigmata</taxon>
        <taxon>Eleutherengona</taxon>
        <taxon>Raphignathae</taxon>
        <taxon>Tetranychoidea</taxon>
        <taxon>Tetranychidae</taxon>
        <taxon>Tetranychus</taxon>
    </lineage>
</organism>
<proteinExistence type="predicted"/>
<protein>
    <submittedName>
        <fullName evidence="1">Uncharacterized protein</fullName>
    </submittedName>
</protein>
<dbReference type="EnsemblMetazoa" id="tetur26g02420.1">
    <property type="protein sequence ID" value="tetur26g02420.1"/>
    <property type="gene ID" value="tetur26g02420"/>
</dbReference>
<evidence type="ECO:0000313" key="1">
    <source>
        <dbReference type="EnsemblMetazoa" id="tetur26g02420.1"/>
    </source>
</evidence>
<dbReference type="KEGG" id="tut:107368193"/>
<sequence>MDGNDNNSDKVTIRVKISDDDYQDIHFDWSKVHTHDVDKSIFEQLSAFTGIKTEAVRCMGLRNLGPQMSTNISNPIFNKPGFHRYPYSPHDRSDPELISMRDGDCYRLYAYTRFDFDLTCICVMYTLLHQDLVDETECNINFCLQKGSRVFLDKLAKVVNSDIDSYLNNLPDRPRPSVMPGSDVMWYDEEWLDRRDLKVQEICRDLNIGQYLLAYCPANLGYDIQRRFPRLYCRNRG</sequence>
<dbReference type="AlphaFoldDB" id="T1KY45"/>
<dbReference type="EMBL" id="CAEY01000699">
    <property type="status" value="NOT_ANNOTATED_CDS"/>
    <property type="molecule type" value="Genomic_DNA"/>
</dbReference>
<name>T1KY45_TETUR</name>